<gene>
    <name evidence="1" type="ORF">D5H75_33195</name>
</gene>
<evidence type="ECO:0000313" key="2">
    <source>
        <dbReference type="Proteomes" id="UP000265768"/>
    </source>
</evidence>
<dbReference type="AlphaFoldDB" id="A0A3A4APM1"/>
<name>A0A3A4APM1_9ACTN</name>
<keyword evidence="2" id="KW-1185">Reference proteome</keyword>
<evidence type="ECO:0000313" key="1">
    <source>
        <dbReference type="EMBL" id="RJL23228.1"/>
    </source>
</evidence>
<protein>
    <submittedName>
        <fullName evidence="1">Uncharacterized protein</fullName>
    </submittedName>
</protein>
<sequence length="164" mass="17972">MERDARLMEMLHRLDDPEWPEAPADYSAADTAALFSRLAVQVGSRFSTPCEIDRDIQDSAQYGQIEVPGEATVCGTRIVVLVSKFKPLAMVAADNPGAFLGTNEARDEGALDASDLEKVEQALAGSGYVTIPEELLADRYDGPTLLRFHGSGEPSWWDRFFGSF</sequence>
<dbReference type="OrthoDB" id="3283561at2"/>
<proteinExistence type="predicted"/>
<accession>A0A3A4APM1</accession>
<organism evidence="1 2">
    <name type="scientific">Bailinhaonella thermotolerans</name>
    <dbReference type="NCBI Taxonomy" id="1070861"/>
    <lineage>
        <taxon>Bacteria</taxon>
        <taxon>Bacillati</taxon>
        <taxon>Actinomycetota</taxon>
        <taxon>Actinomycetes</taxon>
        <taxon>Streptosporangiales</taxon>
        <taxon>Streptosporangiaceae</taxon>
        <taxon>Bailinhaonella</taxon>
    </lineage>
</organism>
<dbReference type="EMBL" id="QZEY01000019">
    <property type="protein sequence ID" value="RJL23228.1"/>
    <property type="molecule type" value="Genomic_DNA"/>
</dbReference>
<comment type="caution">
    <text evidence="1">The sequence shown here is derived from an EMBL/GenBank/DDBJ whole genome shotgun (WGS) entry which is preliminary data.</text>
</comment>
<reference evidence="1 2" key="1">
    <citation type="submission" date="2018-09" db="EMBL/GenBank/DDBJ databases">
        <title>YIM 75507 draft genome.</title>
        <authorList>
            <person name="Tang S."/>
            <person name="Feng Y."/>
        </authorList>
    </citation>
    <scope>NUCLEOTIDE SEQUENCE [LARGE SCALE GENOMIC DNA]</scope>
    <source>
        <strain evidence="1 2">YIM 75507</strain>
    </source>
</reference>
<dbReference type="Proteomes" id="UP000265768">
    <property type="component" value="Unassembled WGS sequence"/>
</dbReference>